<dbReference type="InterPro" id="IPR050074">
    <property type="entry name" value="DHO_dehydrogenase"/>
</dbReference>
<keyword evidence="12" id="KW-0999">Mitochondrion inner membrane</keyword>
<dbReference type="Gene3D" id="3.20.20.70">
    <property type="entry name" value="Aldolase class I"/>
    <property type="match status" value="2"/>
</dbReference>
<keyword evidence="6 12" id="KW-0285">Flavoprotein</keyword>
<evidence type="ECO:0000313" key="14">
    <source>
        <dbReference type="EMBL" id="KAJ8785757.1"/>
    </source>
</evidence>
<gene>
    <name evidence="14" type="ORF">J1605_006717</name>
</gene>
<comment type="function">
    <text evidence="10">Catalyzes the conversion of dihydroorotate to orotate with quinone as electron acceptor. Required for UMP biosynthesis via de novo pathway.</text>
</comment>
<dbReference type="InterPro" id="IPR001295">
    <property type="entry name" value="Dihydroorotate_DH_CS"/>
</dbReference>
<keyword evidence="15" id="KW-1185">Reference proteome</keyword>
<dbReference type="AlphaFoldDB" id="A0AB34H2V3"/>
<feature type="domain" description="Dihydroorotate dehydrogenase catalytic" evidence="13">
    <location>
        <begin position="77"/>
        <end position="286"/>
    </location>
</feature>
<dbReference type="InterPro" id="IPR013785">
    <property type="entry name" value="Aldolase_TIM"/>
</dbReference>
<dbReference type="InterPro" id="IPR005719">
    <property type="entry name" value="Dihydroorotate_DH_2"/>
</dbReference>
<evidence type="ECO:0000256" key="8">
    <source>
        <dbReference type="ARBA" id="ARBA00023002"/>
    </source>
</evidence>
<dbReference type="Pfam" id="PF01180">
    <property type="entry name" value="DHO_dh"/>
    <property type="match status" value="2"/>
</dbReference>
<dbReference type="PANTHER" id="PTHR48109">
    <property type="entry name" value="DIHYDROOROTATE DEHYDROGENASE (QUINONE), MITOCHONDRIAL-RELATED"/>
    <property type="match status" value="1"/>
</dbReference>
<dbReference type="NCBIfam" id="TIGR01036">
    <property type="entry name" value="pyrD_sub2"/>
    <property type="match status" value="1"/>
</dbReference>
<evidence type="ECO:0000256" key="4">
    <source>
        <dbReference type="ARBA" id="ARBA00012791"/>
    </source>
</evidence>
<dbReference type="GO" id="GO:0009220">
    <property type="term" value="P:pyrimidine ribonucleotide biosynthetic process"/>
    <property type="evidence" value="ECO:0007669"/>
    <property type="project" value="TreeGrafter"/>
</dbReference>
<dbReference type="GO" id="GO:0006207">
    <property type="term" value="P:'de novo' pyrimidine nucleobase biosynthetic process"/>
    <property type="evidence" value="ECO:0007669"/>
    <property type="project" value="InterPro"/>
</dbReference>
<comment type="caution">
    <text evidence="14">The sequence shown here is derived from an EMBL/GenBank/DDBJ whole genome shotgun (WGS) entry which is preliminary data.</text>
</comment>
<evidence type="ECO:0000256" key="12">
    <source>
        <dbReference type="RuleBase" id="RU361255"/>
    </source>
</evidence>
<evidence type="ECO:0000259" key="13">
    <source>
        <dbReference type="Pfam" id="PF01180"/>
    </source>
</evidence>
<evidence type="ECO:0000256" key="11">
    <source>
        <dbReference type="ARBA" id="ARBA00048639"/>
    </source>
</evidence>
<organism evidence="14 15">
    <name type="scientific">Eschrichtius robustus</name>
    <name type="common">California gray whale</name>
    <name type="synonym">Eschrichtius gibbosus</name>
    <dbReference type="NCBI Taxonomy" id="9764"/>
    <lineage>
        <taxon>Eukaryota</taxon>
        <taxon>Metazoa</taxon>
        <taxon>Chordata</taxon>
        <taxon>Craniata</taxon>
        <taxon>Vertebrata</taxon>
        <taxon>Euteleostomi</taxon>
        <taxon>Mammalia</taxon>
        <taxon>Eutheria</taxon>
        <taxon>Laurasiatheria</taxon>
        <taxon>Artiodactyla</taxon>
        <taxon>Whippomorpha</taxon>
        <taxon>Cetacea</taxon>
        <taxon>Mysticeti</taxon>
        <taxon>Eschrichtiidae</taxon>
        <taxon>Eschrichtius</taxon>
    </lineage>
</organism>
<evidence type="ECO:0000256" key="6">
    <source>
        <dbReference type="ARBA" id="ARBA00022630"/>
    </source>
</evidence>
<protein>
    <recommendedName>
        <fullName evidence="5 12">Dihydroorotate dehydrogenase (quinone), mitochondrial</fullName>
        <shortName evidence="12">DHOdehase</shortName>
        <ecNumber evidence="4 12">1.3.5.2</ecNumber>
    </recommendedName>
</protein>
<reference evidence="14 15" key="1">
    <citation type="submission" date="2022-11" db="EMBL/GenBank/DDBJ databases">
        <title>Whole genome sequence of Eschrichtius robustus ER-17-0199.</title>
        <authorList>
            <person name="Bruniche-Olsen A."/>
            <person name="Black A.N."/>
            <person name="Fields C.J."/>
            <person name="Walden K."/>
            <person name="Dewoody J.A."/>
        </authorList>
    </citation>
    <scope>NUCLEOTIDE SEQUENCE [LARGE SCALE GENOMIC DNA]</scope>
    <source>
        <strain evidence="14">ER-17-0199</strain>
        <tissue evidence="14">Blubber</tissue>
    </source>
</reference>
<evidence type="ECO:0000256" key="10">
    <source>
        <dbReference type="ARBA" id="ARBA00033714"/>
    </source>
</evidence>
<dbReference type="PROSITE" id="PS00912">
    <property type="entry name" value="DHODEHASE_2"/>
    <property type="match status" value="1"/>
</dbReference>
<dbReference type="PANTHER" id="PTHR48109:SF4">
    <property type="entry name" value="DIHYDROOROTATE DEHYDROGENASE (QUINONE), MITOCHONDRIAL"/>
    <property type="match status" value="1"/>
</dbReference>
<keyword evidence="9" id="KW-0472">Membrane</keyword>
<dbReference type="InterPro" id="IPR005720">
    <property type="entry name" value="Dihydroorotate_DH_cat"/>
</dbReference>
<keyword evidence="8 12" id="KW-0560">Oxidoreductase</keyword>
<keyword evidence="12" id="KW-0496">Mitochondrion</keyword>
<evidence type="ECO:0000256" key="1">
    <source>
        <dbReference type="ARBA" id="ARBA00004370"/>
    </source>
</evidence>
<name>A0AB34H2V3_ESCRO</name>
<evidence type="ECO:0000256" key="5">
    <source>
        <dbReference type="ARBA" id="ARBA00017599"/>
    </source>
</evidence>
<dbReference type="NCBIfam" id="NF003652">
    <property type="entry name" value="PRK05286.2-5"/>
    <property type="match status" value="1"/>
</dbReference>
<dbReference type="EC" id="1.3.5.2" evidence="4 12"/>
<evidence type="ECO:0000313" key="15">
    <source>
        <dbReference type="Proteomes" id="UP001159641"/>
    </source>
</evidence>
<evidence type="ECO:0000256" key="9">
    <source>
        <dbReference type="ARBA" id="ARBA00023136"/>
    </source>
</evidence>
<dbReference type="GO" id="GO:0005743">
    <property type="term" value="C:mitochondrial inner membrane"/>
    <property type="evidence" value="ECO:0007669"/>
    <property type="project" value="UniProtKB-SubCell"/>
</dbReference>
<comment type="subcellular location">
    <subcellularLocation>
        <location evidence="1">Membrane</location>
    </subcellularLocation>
    <subcellularLocation>
        <location evidence="12">Mitochondrion inner membrane</location>
        <topology evidence="12">Single-pass membrane protein</topology>
    </subcellularLocation>
</comment>
<dbReference type="PROSITE" id="PS00911">
    <property type="entry name" value="DHODEHASE_1"/>
    <property type="match status" value="1"/>
</dbReference>
<dbReference type="Proteomes" id="UP001159641">
    <property type="component" value="Unassembled WGS sequence"/>
</dbReference>
<sequence>MAWRQLKKRAQDAMVILGGGGLLFASYLTATGDERFYADHLMPALQGLLDPEAAHRLAVHVTSLGLLPRATFQDSDMLEVRVLGHKFRNPVGIAAGFDKHGEAVDGLYKMGFGFVEIGSVTPKPQEGNPRPRVFRLPEDQAVINRYGFNSHGLSVVEHRLRARQQTQARLTEDGLPLGINLGKNKASVDAASDYAEGVRVLGPLADYLVVNVSSPNTAGLRSLQGKAELRRLLTKVLQERDALKVAHKPAVLVKIAPDLTAQDKEDIASVVRELGIDGLIVTNTTIYVWLRRRVCDGRVPIIGVGGVSSGQDALEKIQAGASLVQLYTALTYRGPPLVGRVKRELEALLKEQGFTRVTDAIGADHRR</sequence>
<dbReference type="EMBL" id="JAIQCJ010002005">
    <property type="protein sequence ID" value="KAJ8785757.1"/>
    <property type="molecule type" value="Genomic_DNA"/>
</dbReference>
<dbReference type="CDD" id="cd04738">
    <property type="entry name" value="DHOD_2_like"/>
    <property type="match status" value="1"/>
</dbReference>
<dbReference type="GO" id="GO:0106430">
    <property type="term" value="F:dihydroorotate dehydrogenase (quinone) activity"/>
    <property type="evidence" value="ECO:0007669"/>
    <property type="project" value="UniProtKB-EC"/>
</dbReference>
<proteinExistence type="inferred from homology"/>
<evidence type="ECO:0000256" key="2">
    <source>
        <dbReference type="ARBA" id="ARBA00005161"/>
    </source>
</evidence>
<comment type="catalytic activity">
    <reaction evidence="11 12">
        <text>(S)-dihydroorotate + a quinone = orotate + a quinol</text>
        <dbReference type="Rhea" id="RHEA:30187"/>
        <dbReference type="ChEBI" id="CHEBI:24646"/>
        <dbReference type="ChEBI" id="CHEBI:30839"/>
        <dbReference type="ChEBI" id="CHEBI:30864"/>
        <dbReference type="ChEBI" id="CHEBI:132124"/>
        <dbReference type="EC" id="1.3.5.2"/>
    </reaction>
</comment>
<feature type="domain" description="Dihydroorotate dehydrogenase catalytic" evidence="13">
    <location>
        <begin position="293"/>
        <end position="349"/>
    </location>
</feature>
<comment type="pathway">
    <text evidence="2 12">Pyrimidine metabolism; UMP biosynthesis via de novo pathway; orotate from (S)-dihydroorotate (quinone route): step 1/1.</text>
</comment>
<comment type="similarity">
    <text evidence="3 12">Belongs to the dihydroorotate dehydrogenase family. Type 2 subfamily.</text>
</comment>
<comment type="cofactor">
    <cofactor evidence="12">
        <name>FMN</name>
        <dbReference type="ChEBI" id="CHEBI:58210"/>
    </cofactor>
    <text evidence="12">Binds 1 FMN per subunit.</text>
</comment>
<dbReference type="SUPFAM" id="SSF51395">
    <property type="entry name" value="FMN-linked oxidoreductases"/>
    <property type="match status" value="1"/>
</dbReference>
<evidence type="ECO:0000256" key="7">
    <source>
        <dbReference type="ARBA" id="ARBA00022643"/>
    </source>
</evidence>
<evidence type="ECO:0000256" key="3">
    <source>
        <dbReference type="ARBA" id="ARBA00005359"/>
    </source>
</evidence>
<keyword evidence="7 12" id="KW-0288">FMN</keyword>
<accession>A0AB34H2V3</accession>